<evidence type="ECO:0000259" key="4">
    <source>
        <dbReference type="Pfam" id="PF00248"/>
    </source>
</evidence>
<evidence type="ECO:0000313" key="5">
    <source>
        <dbReference type="EMBL" id="RKT74420.1"/>
    </source>
</evidence>
<evidence type="ECO:0000256" key="1">
    <source>
        <dbReference type="ARBA" id="ARBA00006515"/>
    </source>
</evidence>
<dbReference type="SUPFAM" id="SSF51430">
    <property type="entry name" value="NAD(P)-linked oxidoreductase"/>
    <property type="match status" value="1"/>
</dbReference>
<keyword evidence="2" id="KW-0521">NADP</keyword>
<dbReference type="InterPro" id="IPR036812">
    <property type="entry name" value="NAD(P)_OxRdtase_dom_sf"/>
</dbReference>
<proteinExistence type="inferred from homology"/>
<keyword evidence="6" id="KW-1185">Reference proteome</keyword>
<name>A0A495XJ64_9PSEU</name>
<protein>
    <submittedName>
        <fullName evidence="5">Voltage-dependent potassium channel beta subunit</fullName>
    </submittedName>
</protein>
<dbReference type="PRINTS" id="PR01577">
    <property type="entry name" value="KCNABCHANNEL"/>
</dbReference>
<comment type="caution">
    <text evidence="5">The sequence shown here is derived from an EMBL/GenBank/DDBJ whole genome shotgun (WGS) entry which is preliminary data.</text>
</comment>
<keyword evidence="5" id="KW-0407">Ion channel</keyword>
<dbReference type="EMBL" id="RBXR01000001">
    <property type="protein sequence ID" value="RKT74420.1"/>
    <property type="molecule type" value="Genomic_DNA"/>
</dbReference>
<dbReference type="Gene3D" id="3.20.20.100">
    <property type="entry name" value="NADP-dependent oxidoreductase domain"/>
    <property type="match status" value="1"/>
</dbReference>
<organism evidence="5 6">
    <name type="scientific">Saccharothrix variisporea</name>
    <dbReference type="NCBI Taxonomy" id="543527"/>
    <lineage>
        <taxon>Bacteria</taxon>
        <taxon>Bacillati</taxon>
        <taxon>Actinomycetota</taxon>
        <taxon>Actinomycetes</taxon>
        <taxon>Pseudonocardiales</taxon>
        <taxon>Pseudonocardiaceae</taxon>
        <taxon>Saccharothrix</taxon>
    </lineage>
</organism>
<dbReference type="InterPro" id="IPR023210">
    <property type="entry name" value="NADP_OxRdtase_dom"/>
</dbReference>
<evidence type="ECO:0000256" key="2">
    <source>
        <dbReference type="ARBA" id="ARBA00022857"/>
    </source>
</evidence>
<dbReference type="AlphaFoldDB" id="A0A495XJ64"/>
<dbReference type="Pfam" id="PF00248">
    <property type="entry name" value="Aldo_ket_red"/>
    <property type="match status" value="1"/>
</dbReference>
<sequence length="341" mass="37252">MSAPTVEMEYRRLGRTGLVVSAVGFGSWATLGERVDDATGRSLLREAYDLGINFFDNAETYGDGRGEEAVGRALAAFKWPRETFVVSGKVFWGVHGKRPNTWGLSRKHVVEGCHAALRRLGLDHLDLFLCHRPDPNTPLDETVRAMSDLVTQGKVLYWGTSEWSADAVRDALGIAARDGFVGPSLEQLRYNLLDRRRVEVDFADLHHRAGLGITTWSPLAYGLLAGRYGEGAPPGGRLADPAYRWLREDLFGDDEADLVARVAAVSRLAGDLGLHPARFALAWVLRNRAVSSAITGASHPAQLRESVRATTAVQQVDDPAVLAEVDRLLGLPEPPRPGGRE</sequence>
<gene>
    <name evidence="5" type="ORF">DFJ66_7776</name>
</gene>
<accession>A0A495XJ64</accession>
<dbReference type="PANTHER" id="PTHR43150:SF2">
    <property type="entry name" value="HYPERKINETIC, ISOFORM M"/>
    <property type="match status" value="1"/>
</dbReference>
<feature type="domain" description="NADP-dependent oxidoreductase" evidence="4">
    <location>
        <begin position="23"/>
        <end position="312"/>
    </location>
</feature>
<reference evidence="5 6" key="1">
    <citation type="submission" date="2018-10" db="EMBL/GenBank/DDBJ databases">
        <title>Sequencing the genomes of 1000 actinobacteria strains.</title>
        <authorList>
            <person name="Klenk H.-P."/>
        </authorList>
    </citation>
    <scope>NUCLEOTIDE SEQUENCE [LARGE SCALE GENOMIC DNA]</scope>
    <source>
        <strain evidence="5 6">DSM 43911</strain>
    </source>
</reference>
<keyword evidence="5" id="KW-0813">Transport</keyword>
<dbReference type="GO" id="GO:0016491">
    <property type="term" value="F:oxidoreductase activity"/>
    <property type="evidence" value="ECO:0007669"/>
    <property type="project" value="UniProtKB-KW"/>
</dbReference>
<evidence type="ECO:0000313" key="6">
    <source>
        <dbReference type="Proteomes" id="UP000272729"/>
    </source>
</evidence>
<evidence type="ECO:0000256" key="3">
    <source>
        <dbReference type="ARBA" id="ARBA00023002"/>
    </source>
</evidence>
<keyword evidence="5" id="KW-0406">Ion transport</keyword>
<dbReference type="RefSeq" id="WP_211351454.1">
    <property type="nucleotide sequence ID" value="NZ_JBIUBA010000003.1"/>
</dbReference>
<keyword evidence="3" id="KW-0560">Oxidoreductase</keyword>
<dbReference type="PANTHER" id="PTHR43150">
    <property type="entry name" value="HYPERKINETIC, ISOFORM M"/>
    <property type="match status" value="1"/>
</dbReference>
<dbReference type="GO" id="GO:0034220">
    <property type="term" value="P:monoatomic ion transmembrane transport"/>
    <property type="evidence" value="ECO:0007669"/>
    <property type="project" value="UniProtKB-KW"/>
</dbReference>
<comment type="similarity">
    <text evidence="1">Belongs to the shaker potassium channel beta subunit family.</text>
</comment>
<dbReference type="Proteomes" id="UP000272729">
    <property type="component" value="Unassembled WGS sequence"/>
</dbReference>
<dbReference type="InterPro" id="IPR005399">
    <property type="entry name" value="K_chnl_volt-dep_bsu_KCNAB-rel"/>
</dbReference>